<dbReference type="GO" id="GO:0004386">
    <property type="term" value="F:helicase activity"/>
    <property type="evidence" value="ECO:0007669"/>
    <property type="project" value="UniProtKB-KW"/>
</dbReference>
<dbReference type="GO" id="GO:0003677">
    <property type="term" value="F:DNA binding"/>
    <property type="evidence" value="ECO:0007669"/>
    <property type="project" value="InterPro"/>
</dbReference>
<reference evidence="7" key="1">
    <citation type="submission" date="2019-08" db="EMBL/GenBank/DDBJ databases">
        <authorList>
            <person name="Kucharzyk K."/>
            <person name="Murdoch R.W."/>
            <person name="Higgins S."/>
            <person name="Loffler F."/>
        </authorList>
    </citation>
    <scope>NUCLEOTIDE SEQUENCE</scope>
</reference>
<dbReference type="PROSITE" id="PS51192">
    <property type="entry name" value="HELICASE_ATP_BIND_1"/>
    <property type="match status" value="1"/>
</dbReference>
<protein>
    <recommendedName>
        <fullName evidence="8">RNA helicase</fullName>
    </recommendedName>
</protein>
<keyword evidence="2" id="KW-0378">Hydrolase</keyword>
<feature type="domain" description="Helicase ATP-binding" evidence="5">
    <location>
        <begin position="22"/>
        <end position="194"/>
    </location>
</feature>
<evidence type="ECO:0000259" key="6">
    <source>
        <dbReference type="PROSITE" id="PS51194"/>
    </source>
</evidence>
<keyword evidence="1" id="KW-0547">Nucleotide-binding</keyword>
<evidence type="ECO:0000313" key="7">
    <source>
        <dbReference type="EMBL" id="MPM33460.1"/>
    </source>
</evidence>
<evidence type="ECO:0000256" key="1">
    <source>
        <dbReference type="ARBA" id="ARBA00022741"/>
    </source>
</evidence>
<dbReference type="PANTHER" id="PTHR11274:SF0">
    <property type="entry name" value="GENERAL TRANSCRIPTION AND DNA REPAIR FACTOR IIH HELICASE SUBUNIT XPB"/>
    <property type="match status" value="1"/>
</dbReference>
<feature type="domain" description="Helicase C-terminal" evidence="6">
    <location>
        <begin position="301"/>
        <end position="455"/>
    </location>
</feature>
<dbReference type="SUPFAM" id="SSF52540">
    <property type="entry name" value="P-loop containing nucleoside triphosphate hydrolases"/>
    <property type="match status" value="1"/>
</dbReference>
<accession>A0A644YXW6</accession>
<dbReference type="PANTHER" id="PTHR11274">
    <property type="entry name" value="RAD25/XP-B DNA REPAIR HELICASE"/>
    <property type="match status" value="1"/>
</dbReference>
<dbReference type="InterPro" id="IPR001650">
    <property type="entry name" value="Helicase_C-like"/>
</dbReference>
<dbReference type="Pfam" id="PF00271">
    <property type="entry name" value="Helicase_C"/>
    <property type="match status" value="1"/>
</dbReference>
<gene>
    <name evidence="7" type="ORF">SDC9_80035</name>
</gene>
<proteinExistence type="predicted"/>
<name>A0A644YXW6_9ZZZZ</name>
<dbReference type="SMART" id="SM00490">
    <property type="entry name" value="HELICc"/>
    <property type="match status" value="1"/>
</dbReference>
<dbReference type="InterPro" id="IPR027417">
    <property type="entry name" value="P-loop_NTPase"/>
</dbReference>
<dbReference type="EMBL" id="VSSQ01006667">
    <property type="protein sequence ID" value="MPM33460.1"/>
    <property type="molecule type" value="Genomic_DNA"/>
</dbReference>
<evidence type="ECO:0000259" key="5">
    <source>
        <dbReference type="PROSITE" id="PS51192"/>
    </source>
</evidence>
<dbReference type="InterPro" id="IPR050615">
    <property type="entry name" value="ATP-dep_DNA_Helicase"/>
</dbReference>
<keyword evidence="3" id="KW-0347">Helicase</keyword>
<evidence type="ECO:0000256" key="2">
    <source>
        <dbReference type="ARBA" id="ARBA00022801"/>
    </source>
</evidence>
<organism evidence="7">
    <name type="scientific">bioreactor metagenome</name>
    <dbReference type="NCBI Taxonomy" id="1076179"/>
    <lineage>
        <taxon>unclassified sequences</taxon>
        <taxon>metagenomes</taxon>
        <taxon>ecological metagenomes</taxon>
    </lineage>
</organism>
<evidence type="ECO:0000256" key="3">
    <source>
        <dbReference type="ARBA" id="ARBA00022806"/>
    </source>
</evidence>
<comment type="caution">
    <text evidence="7">The sequence shown here is derived from an EMBL/GenBank/DDBJ whole genome shotgun (WGS) entry which is preliminary data.</text>
</comment>
<dbReference type="AlphaFoldDB" id="A0A644YXW6"/>
<dbReference type="InterPro" id="IPR014001">
    <property type="entry name" value="Helicase_ATP-bd"/>
</dbReference>
<dbReference type="GO" id="GO:0005524">
    <property type="term" value="F:ATP binding"/>
    <property type="evidence" value="ECO:0007669"/>
    <property type="project" value="UniProtKB-KW"/>
</dbReference>
<sequence length="519" mass="58813">MAKGAYLPMGFSLYSWQQTCIKEWLSIGSRGVVQVVTGAGKTILALYAAKALQEKLGKPVELVIIVPKTFLVTQWKASILSHQQDLGIRREDIGWVQGNHHQVHNKRVMIYVVNSARYTLSSTLHSLLTKGKTVLVIADECHHYASAENRKIFSFLDSLDAKATKRFHSFGLSATPQVHGFATHLVPALGPLFFTYGFTEAIRDGVINQVVIHNVELAMTEEQVELYGELCAKVTTTLHRLTNLVPYLRKLKGGEFFLEIQNLCTSKHESIAETARLLIALFHQRRALVNLAPQRITCTFDLIKLLDSRSKIIIFGERISQSEELYELLKRRYPKEVAHYHSELGEIERTVALKRYRSGEARILVSCKALDEGLDIPSADVGIILSSTSEQRQRIQRLGRILRRQEGKLKASLFYLCLGNTVEDANLLDEGLELVEEWYLSYTNHFIHPVYDELADDLVHALHKKGAIIPGLDALLDRGRVHSDWCEDPTILKDLAQGRDERYYTLMRSLSLLRMRNGV</sequence>
<dbReference type="SMART" id="SM00487">
    <property type="entry name" value="DEXDc"/>
    <property type="match status" value="1"/>
</dbReference>
<dbReference type="InterPro" id="IPR006935">
    <property type="entry name" value="Helicase/UvrB_N"/>
</dbReference>
<evidence type="ECO:0000256" key="4">
    <source>
        <dbReference type="ARBA" id="ARBA00022840"/>
    </source>
</evidence>
<evidence type="ECO:0008006" key="8">
    <source>
        <dbReference type="Google" id="ProtNLM"/>
    </source>
</evidence>
<dbReference type="GO" id="GO:0016787">
    <property type="term" value="F:hydrolase activity"/>
    <property type="evidence" value="ECO:0007669"/>
    <property type="project" value="UniProtKB-KW"/>
</dbReference>
<keyword evidence="4" id="KW-0067">ATP-binding</keyword>
<dbReference type="Gene3D" id="3.40.50.300">
    <property type="entry name" value="P-loop containing nucleotide triphosphate hydrolases"/>
    <property type="match status" value="2"/>
</dbReference>
<dbReference type="Pfam" id="PF04851">
    <property type="entry name" value="ResIII"/>
    <property type="match status" value="1"/>
</dbReference>
<dbReference type="PROSITE" id="PS51194">
    <property type="entry name" value="HELICASE_CTER"/>
    <property type="match status" value="1"/>
</dbReference>